<feature type="domain" description="Heme haloperoxidase family profile" evidence="9">
    <location>
        <begin position="23"/>
        <end position="232"/>
    </location>
</feature>
<evidence type="ECO:0000256" key="6">
    <source>
        <dbReference type="ARBA" id="ARBA00023004"/>
    </source>
</evidence>
<keyword evidence="11" id="KW-1185">Reference proteome</keyword>
<comment type="caution">
    <text evidence="10">The sequence shown here is derived from an EMBL/GenBank/DDBJ whole genome shotgun (WGS) entry which is preliminary data.</text>
</comment>
<comment type="similarity">
    <text evidence="7">Belongs to the chloroperoxidase family.</text>
</comment>
<evidence type="ECO:0000256" key="7">
    <source>
        <dbReference type="ARBA" id="ARBA00025795"/>
    </source>
</evidence>
<dbReference type="GO" id="GO:0046872">
    <property type="term" value="F:metal ion binding"/>
    <property type="evidence" value="ECO:0007669"/>
    <property type="project" value="UniProtKB-KW"/>
</dbReference>
<evidence type="ECO:0000256" key="1">
    <source>
        <dbReference type="ARBA" id="ARBA00001970"/>
    </source>
</evidence>
<accession>A0A3D8QWZ6</accession>
<evidence type="ECO:0000313" key="10">
    <source>
        <dbReference type="EMBL" id="RDW66312.1"/>
    </source>
</evidence>
<evidence type="ECO:0000256" key="2">
    <source>
        <dbReference type="ARBA" id="ARBA00022559"/>
    </source>
</evidence>
<evidence type="ECO:0000313" key="11">
    <source>
        <dbReference type="Proteomes" id="UP000256645"/>
    </source>
</evidence>
<evidence type="ECO:0000256" key="8">
    <source>
        <dbReference type="SAM" id="SignalP"/>
    </source>
</evidence>
<dbReference type="AlphaFoldDB" id="A0A3D8QWZ6"/>
<keyword evidence="3" id="KW-0349">Heme</keyword>
<dbReference type="InterPro" id="IPR000028">
    <property type="entry name" value="Chloroperoxidase"/>
</dbReference>
<dbReference type="SUPFAM" id="SSF47571">
    <property type="entry name" value="Cloroperoxidase"/>
    <property type="match status" value="1"/>
</dbReference>
<protein>
    <recommendedName>
        <fullName evidence="9">Heme haloperoxidase family profile domain-containing protein</fullName>
    </recommendedName>
</protein>
<dbReference type="PROSITE" id="PS51405">
    <property type="entry name" value="HEME_HALOPEROXIDASE"/>
    <property type="match status" value="1"/>
</dbReference>
<evidence type="ECO:0000256" key="5">
    <source>
        <dbReference type="ARBA" id="ARBA00023002"/>
    </source>
</evidence>
<name>A0A3D8QWZ6_9HELO</name>
<dbReference type="OrthoDB" id="407298at2759"/>
<evidence type="ECO:0000259" key="9">
    <source>
        <dbReference type="PROSITE" id="PS51405"/>
    </source>
</evidence>
<dbReference type="PANTHER" id="PTHR33577">
    <property type="entry name" value="STERIGMATOCYSTIN BIOSYNTHESIS PEROXIDASE STCC-RELATED"/>
    <property type="match status" value="1"/>
</dbReference>
<comment type="cofactor">
    <cofactor evidence="1">
        <name>heme b</name>
        <dbReference type="ChEBI" id="CHEBI:60344"/>
    </cofactor>
</comment>
<dbReference type="PANTHER" id="PTHR33577:SF19">
    <property type="entry name" value="HEME HALOPEROXIDASE FAMILY PROFILE DOMAIN-CONTAINING PROTEIN-RELATED"/>
    <property type="match status" value="1"/>
</dbReference>
<dbReference type="Pfam" id="PF01328">
    <property type="entry name" value="Peroxidase_2"/>
    <property type="match status" value="1"/>
</dbReference>
<gene>
    <name evidence="10" type="ORF">BP6252_09947</name>
</gene>
<dbReference type="Gene3D" id="1.10.489.10">
    <property type="entry name" value="Chloroperoxidase-like"/>
    <property type="match status" value="1"/>
</dbReference>
<evidence type="ECO:0000256" key="4">
    <source>
        <dbReference type="ARBA" id="ARBA00022723"/>
    </source>
</evidence>
<reference evidence="10 11" key="1">
    <citation type="journal article" date="2018" name="IMA Fungus">
        <title>IMA Genome-F 9: Draft genome sequence of Annulohypoxylon stygium, Aspergillus mulundensis, Berkeleyomyces basicola (syn. Thielaviopsis basicola), Ceratocystis smalleyi, two Cercospora beticola strains, Coleophoma cylindrospora, Fusarium fracticaudum, Phialophora cf. hyalina, and Morchella septimelata.</title>
        <authorList>
            <person name="Wingfield B.D."/>
            <person name="Bills G.F."/>
            <person name="Dong Y."/>
            <person name="Huang W."/>
            <person name="Nel W.J."/>
            <person name="Swalarsk-Parry B.S."/>
            <person name="Vaghefi N."/>
            <person name="Wilken P.M."/>
            <person name="An Z."/>
            <person name="de Beer Z.W."/>
            <person name="De Vos L."/>
            <person name="Chen L."/>
            <person name="Duong T.A."/>
            <person name="Gao Y."/>
            <person name="Hammerbacher A."/>
            <person name="Kikkert J.R."/>
            <person name="Li Y."/>
            <person name="Li H."/>
            <person name="Li K."/>
            <person name="Li Q."/>
            <person name="Liu X."/>
            <person name="Ma X."/>
            <person name="Naidoo K."/>
            <person name="Pethybridge S.J."/>
            <person name="Sun J."/>
            <person name="Steenkamp E.T."/>
            <person name="van der Nest M.A."/>
            <person name="van Wyk S."/>
            <person name="Wingfield M.J."/>
            <person name="Xiong C."/>
            <person name="Yue Q."/>
            <person name="Zhang X."/>
        </authorList>
    </citation>
    <scope>NUCLEOTIDE SEQUENCE [LARGE SCALE GENOMIC DNA]</scope>
    <source>
        <strain evidence="10 11">BP6252</strain>
    </source>
</reference>
<keyword evidence="5" id="KW-0560">Oxidoreductase</keyword>
<proteinExistence type="inferred from homology"/>
<dbReference type="Proteomes" id="UP000256645">
    <property type="component" value="Unassembled WGS sequence"/>
</dbReference>
<keyword evidence="2" id="KW-0575">Peroxidase</keyword>
<sequence length="240" mass="25416">MKLALLALSATLSPLVGAHAVAHAHPYVAPTSTDRRSPCPMLNSMANHGFLARNGVNISMSDLISAFDAAINMAADAAELVGSVALTASTTGNASTFNLDDVDKHGIIEHDGSLSRADIYFGDNHSFNASIWNGTKAYFTEEVITISTAATARAARLALDATQNPSMNMTTSQFTSSLIESSLYLTVFGNPVDGNASRSYVEAFFEEERLPYHLGWVRPTDGSNVTTLETLAAKIAAVSV</sequence>
<dbReference type="EMBL" id="PDLM01000011">
    <property type="protein sequence ID" value="RDW66312.1"/>
    <property type="molecule type" value="Genomic_DNA"/>
</dbReference>
<keyword evidence="4" id="KW-0479">Metal-binding</keyword>
<dbReference type="STRING" id="1849047.A0A3D8QWZ6"/>
<evidence type="ECO:0000256" key="3">
    <source>
        <dbReference type="ARBA" id="ARBA00022617"/>
    </source>
</evidence>
<keyword evidence="6" id="KW-0408">Iron</keyword>
<dbReference type="GO" id="GO:0004601">
    <property type="term" value="F:peroxidase activity"/>
    <property type="evidence" value="ECO:0007669"/>
    <property type="project" value="UniProtKB-KW"/>
</dbReference>
<feature type="chain" id="PRO_5017750238" description="Heme haloperoxidase family profile domain-containing protein" evidence="8">
    <location>
        <begin position="19"/>
        <end position="240"/>
    </location>
</feature>
<keyword evidence="8" id="KW-0732">Signal</keyword>
<feature type="signal peptide" evidence="8">
    <location>
        <begin position="1"/>
        <end position="18"/>
    </location>
</feature>
<organism evidence="10 11">
    <name type="scientific">Coleophoma cylindrospora</name>
    <dbReference type="NCBI Taxonomy" id="1849047"/>
    <lineage>
        <taxon>Eukaryota</taxon>
        <taxon>Fungi</taxon>
        <taxon>Dikarya</taxon>
        <taxon>Ascomycota</taxon>
        <taxon>Pezizomycotina</taxon>
        <taxon>Leotiomycetes</taxon>
        <taxon>Helotiales</taxon>
        <taxon>Dermateaceae</taxon>
        <taxon>Coleophoma</taxon>
    </lineage>
</organism>
<dbReference type="InterPro" id="IPR036851">
    <property type="entry name" value="Chloroperoxidase-like_sf"/>
</dbReference>